<dbReference type="PANTHER" id="PTHR43861:SF3">
    <property type="entry name" value="PUTATIVE (AFU_ORTHOLOGUE AFUA_2G14390)-RELATED"/>
    <property type="match status" value="1"/>
</dbReference>
<keyword evidence="4" id="KW-1185">Reference proteome</keyword>
<keyword evidence="3" id="KW-0489">Methyltransferase</keyword>
<dbReference type="Gene3D" id="3.40.50.150">
    <property type="entry name" value="Vaccinia Virus protein VP39"/>
    <property type="match status" value="1"/>
</dbReference>
<dbReference type="GO" id="GO:0032259">
    <property type="term" value="P:methylation"/>
    <property type="evidence" value="ECO:0007669"/>
    <property type="project" value="UniProtKB-KW"/>
</dbReference>
<evidence type="ECO:0000313" key="3">
    <source>
        <dbReference type="EMBL" id="GAA0593862.1"/>
    </source>
</evidence>
<dbReference type="Proteomes" id="UP001500668">
    <property type="component" value="Unassembled WGS sequence"/>
</dbReference>
<keyword evidence="1" id="KW-0808">Transferase</keyword>
<proteinExistence type="predicted"/>
<reference evidence="4" key="1">
    <citation type="journal article" date="2019" name="Int. J. Syst. Evol. Microbiol.">
        <title>The Global Catalogue of Microorganisms (GCM) 10K type strain sequencing project: providing services to taxonomists for standard genome sequencing and annotation.</title>
        <authorList>
            <consortium name="The Broad Institute Genomics Platform"/>
            <consortium name="The Broad Institute Genome Sequencing Center for Infectious Disease"/>
            <person name="Wu L."/>
            <person name="Ma J."/>
        </authorList>
    </citation>
    <scope>NUCLEOTIDE SEQUENCE [LARGE SCALE GENOMIC DNA]</scope>
    <source>
        <strain evidence="4">JCM 5067</strain>
    </source>
</reference>
<dbReference type="CDD" id="cd02440">
    <property type="entry name" value="AdoMet_MTases"/>
    <property type="match status" value="1"/>
</dbReference>
<evidence type="ECO:0000313" key="4">
    <source>
        <dbReference type="Proteomes" id="UP001500668"/>
    </source>
</evidence>
<comment type="caution">
    <text evidence="3">The sequence shown here is derived from an EMBL/GenBank/DDBJ whole genome shotgun (WGS) entry which is preliminary data.</text>
</comment>
<dbReference type="EMBL" id="BAAACA010000014">
    <property type="protein sequence ID" value="GAA0593862.1"/>
    <property type="molecule type" value="Genomic_DNA"/>
</dbReference>
<evidence type="ECO:0000256" key="1">
    <source>
        <dbReference type="ARBA" id="ARBA00022679"/>
    </source>
</evidence>
<dbReference type="Pfam" id="PF13649">
    <property type="entry name" value="Methyltransf_25"/>
    <property type="match status" value="1"/>
</dbReference>
<sequence length="217" mass="23588">MTDWAEYWDRRYTHGDIGWTLAPHPLAVEELALVAPDADPAKPGHRALDLGAGAGRHTMWLARRGWHVTAVDISAVALERTKQQATAENVEVTTVLADLDSYEPPQDTFGLALITYVHVEPAQRAMLLARAAKALAPGGRLVIVGHHLDNLGTGLEGPSQPERMFTPERLRAELSGLRVERAARVAHTVTTSTGEREAYATVIRASRPDRTAQTAPA</sequence>
<protein>
    <submittedName>
        <fullName evidence="3">Class I SAM-dependent methyltransferase</fullName>
    </submittedName>
</protein>
<dbReference type="PANTHER" id="PTHR43861">
    <property type="entry name" value="TRANS-ACONITATE 2-METHYLTRANSFERASE-RELATED"/>
    <property type="match status" value="1"/>
</dbReference>
<organism evidence="3 4">
    <name type="scientific">Streptomyces crystallinus</name>
    <dbReference type="NCBI Taxonomy" id="68191"/>
    <lineage>
        <taxon>Bacteria</taxon>
        <taxon>Bacillati</taxon>
        <taxon>Actinomycetota</taxon>
        <taxon>Actinomycetes</taxon>
        <taxon>Kitasatosporales</taxon>
        <taxon>Streptomycetaceae</taxon>
        <taxon>Streptomyces</taxon>
    </lineage>
</organism>
<accession>A0ABP3QMK3</accession>
<dbReference type="RefSeq" id="WP_344073289.1">
    <property type="nucleotide sequence ID" value="NZ_BAAACA010000014.1"/>
</dbReference>
<dbReference type="SUPFAM" id="SSF53335">
    <property type="entry name" value="S-adenosyl-L-methionine-dependent methyltransferases"/>
    <property type="match status" value="1"/>
</dbReference>
<evidence type="ECO:0000259" key="2">
    <source>
        <dbReference type="Pfam" id="PF13649"/>
    </source>
</evidence>
<name>A0ABP3QMK3_9ACTN</name>
<dbReference type="InterPro" id="IPR041698">
    <property type="entry name" value="Methyltransf_25"/>
</dbReference>
<dbReference type="InterPro" id="IPR029063">
    <property type="entry name" value="SAM-dependent_MTases_sf"/>
</dbReference>
<feature type="domain" description="Methyltransferase" evidence="2">
    <location>
        <begin position="48"/>
        <end position="139"/>
    </location>
</feature>
<gene>
    <name evidence="3" type="ORF">GCM10010394_24010</name>
</gene>
<dbReference type="GO" id="GO:0008168">
    <property type="term" value="F:methyltransferase activity"/>
    <property type="evidence" value="ECO:0007669"/>
    <property type="project" value="UniProtKB-KW"/>
</dbReference>